<comment type="similarity">
    <text evidence="3">Belongs to the HNH nuclease family.</text>
</comment>
<keyword evidence="1" id="KW-0540">Nuclease</keyword>
<accession>A0A1S6ILV7</accession>
<dbReference type="GO" id="GO:0005829">
    <property type="term" value="C:cytosol"/>
    <property type="evidence" value="ECO:0007669"/>
    <property type="project" value="TreeGrafter"/>
</dbReference>
<gene>
    <name evidence="6" type="ORF">BW727_100107</name>
</gene>
<evidence type="ECO:0000259" key="5">
    <source>
        <dbReference type="SMART" id="SM00507"/>
    </source>
</evidence>
<dbReference type="Pfam" id="PF01844">
    <property type="entry name" value="HNH"/>
    <property type="match status" value="1"/>
</dbReference>
<dbReference type="AlphaFoldDB" id="A0A1S6ILV7"/>
<dbReference type="PANTHER" id="PTHR41286">
    <property type="entry name" value="HNH NUCLEASE YAJD-RELATED"/>
    <property type="match status" value="1"/>
</dbReference>
<keyword evidence="2" id="KW-0378">Hydrolase</keyword>
<organism evidence="6 7">
    <name type="scientific">Jeotgalibaca dankookensis</name>
    <dbReference type="NCBI Taxonomy" id="708126"/>
    <lineage>
        <taxon>Bacteria</taxon>
        <taxon>Bacillati</taxon>
        <taxon>Bacillota</taxon>
        <taxon>Bacilli</taxon>
        <taxon>Lactobacillales</taxon>
        <taxon>Carnobacteriaceae</taxon>
        <taxon>Jeotgalibaca</taxon>
    </lineage>
</organism>
<dbReference type="SMART" id="SM00507">
    <property type="entry name" value="HNHc"/>
    <property type="match status" value="1"/>
</dbReference>
<evidence type="ECO:0000256" key="4">
    <source>
        <dbReference type="ARBA" id="ARBA00040194"/>
    </source>
</evidence>
<reference evidence="6 7" key="1">
    <citation type="journal article" date="2014" name="Int. J. Syst. Evol. Microbiol.">
        <title>Jeotgalibaca dankookensis gen. nov., sp. nov., a member of the family Carnobacteriaceae, isolated from seujeot (Korean traditional food).</title>
        <authorList>
            <person name="Lee D.G."/>
            <person name="Trujillo M.E."/>
            <person name="Kang H."/>
            <person name="Ahn T.Y."/>
        </authorList>
    </citation>
    <scope>NUCLEOTIDE SEQUENCE [LARGE SCALE GENOMIC DNA]</scope>
    <source>
        <strain evidence="6 7">EX-07</strain>
    </source>
</reference>
<dbReference type="GO" id="GO:0004519">
    <property type="term" value="F:endonuclease activity"/>
    <property type="evidence" value="ECO:0007669"/>
    <property type="project" value="InterPro"/>
</dbReference>
<dbReference type="GO" id="GO:0016787">
    <property type="term" value="F:hydrolase activity"/>
    <property type="evidence" value="ECO:0007669"/>
    <property type="project" value="UniProtKB-KW"/>
</dbReference>
<evidence type="ECO:0000313" key="6">
    <source>
        <dbReference type="EMBL" id="AQS52517.1"/>
    </source>
</evidence>
<dbReference type="GO" id="GO:0003676">
    <property type="term" value="F:nucleic acid binding"/>
    <property type="evidence" value="ECO:0007669"/>
    <property type="project" value="InterPro"/>
</dbReference>
<dbReference type="STRING" id="708126.BW727_100107"/>
<evidence type="ECO:0000256" key="3">
    <source>
        <dbReference type="ARBA" id="ARBA00038412"/>
    </source>
</evidence>
<evidence type="ECO:0000256" key="1">
    <source>
        <dbReference type="ARBA" id="ARBA00022722"/>
    </source>
</evidence>
<sequence>MPRQPKKPCSYPGCPELVDGRYCEAHRKESHQTYNRYQRDPESNKRYGRQWRRIRQLYLHQNPLCEQCQAEGRLTAGQEVHHILPLGRGGTNDFTNLQTLCKPCHSKQSILDGDRFPKGVEYKY</sequence>
<keyword evidence="7" id="KW-1185">Reference proteome</keyword>
<dbReference type="OrthoDB" id="2165283at2"/>
<dbReference type="RefSeq" id="WP_062467881.1">
    <property type="nucleotide sequence ID" value="NZ_BBYN01000005.1"/>
</dbReference>
<proteinExistence type="inferred from homology"/>
<evidence type="ECO:0000256" key="2">
    <source>
        <dbReference type="ARBA" id="ARBA00022801"/>
    </source>
</evidence>
<dbReference type="EMBL" id="CP019728">
    <property type="protein sequence ID" value="AQS52517.1"/>
    <property type="molecule type" value="Genomic_DNA"/>
</dbReference>
<name>A0A1S6ILV7_9LACT</name>
<dbReference type="GO" id="GO:0008270">
    <property type="term" value="F:zinc ion binding"/>
    <property type="evidence" value="ECO:0007669"/>
    <property type="project" value="InterPro"/>
</dbReference>
<dbReference type="Proteomes" id="UP000188993">
    <property type="component" value="Chromosome"/>
</dbReference>
<dbReference type="InterPro" id="IPR003615">
    <property type="entry name" value="HNH_nuc"/>
</dbReference>
<dbReference type="PANTHER" id="PTHR41286:SF1">
    <property type="entry name" value="HNH NUCLEASE YAJD-RELATED"/>
    <property type="match status" value="1"/>
</dbReference>
<protein>
    <recommendedName>
        <fullName evidence="4">Putative HNH nuclease YajD</fullName>
    </recommendedName>
</protein>
<dbReference type="InterPro" id="IPR002711">
    <property type="entry name" value="HNH"/>
</dbReference>
<evidence type="ECO:0000313" key="7">
    <source>
        <dbReference type="Proteomes" id="UP000188993"/>
    </source>
</evidence>
<dbReference type="Gene3D" id="1.10.30.50">
    <property type="match status" value="1"/>
</dbReference>
<dbReference type="KEGG" id="jda:BW727_100107"/>
<dbReference type="CDD" id="cd00085">
    <property type="entry name" value="HNHc"/>
    <property type="match status" value="1"/>
</dbReference>
<feature type="domain" description="HNH nuclease" evidence="5">
    <location>
        <begin position="53"/>
        <end position="106"/>
    </location>
</feature>